<evidence type="ECO:0000256" key="6">
    <source>
        <dbReference type="ARBA" id="ARBA00023136"/>
    </source>
</evidence>
<dbReference type="PANTHER" id="PTHR32285">
    <property type="entry name" value="PROTEIN TRICHOME BIREFRINGENCE-LIKE 9-RELATED"/>
    <property type="match status" value="1"/>
</dbReference>
<evidence type="ECO:0000313" key="10">
    <source>
        <dbReference type="Proteomes" id="UP000087171"/>
    </source>
</evidence>
<dbReference type="AlphaFoldDB" id="A0A1S2XJZ5"/>
<evidence type="ECO:0000259" key="8">
    <source>
        <dbReference type="Pfam" id="PF13839"/>
    </source>
</evidence>
<dbReference type="KEGG" id="cam:101513224"/>
<feature type="domain" description="Trichome birefringence-like C-terminal" evidence="8">
    <location>
        <begin position="232"/>
        <end position="516"/>
    </location>
</feature>
<dbReference type="PaxDb" id="3827-XP_004489803.1"/>
<gene>
    <name evidence="11" type="primary">LOC101513224</name>
</gene>
<keyword evidence="10" id="KW-1185">Reference proteome</keyword>
<dbReference type="eggNOG" id="ENOG502QVBN">
    <property type="taxonomic scope" value="Eukaryota"/>
</dbReference>
<evidence type="ECO:0000256" key="2">
    <source>
        <dbReference type="ARBA" id="ARBA00007727"/>
    </source>
</evidence>
<keyword evidence="4" id="KW-0735">Signal-anchor</keyword>
<keyword evidence="3 7" id="KW-0812">Transmembrane</keyword>
<reference evidence="10" key="1">
    <citation type="journal article" date="2013" name="Nat. Biotechnol.">
        <title>Draft genome sequence of chickpea (Cicer arietinum) provides a resource for trait improvement.</title>
        <authorList>
            <person name="Varshney R.K."/>
            <person name="Song C."/>
            <person name="Saxena R.K."/>
            <person name="Azam S."/>
            <person name="Yu S."/>
            <person name="Sharpe A.G."/>
            <person name="Cannon S."/>
            <person name="Baek J."/>
            <person name="Rosen B.D."/>
            <person name="Tar'an B."/>
            <person name="Millan T."/>
            <person name="Zhang X."/>
            <person name="Ramsay L.D."/>
            <person name="Iwata A."/>
            <person name="Wang Y."/>
            <person name="Nelson W."/>
            <person name="Farmer A.D."/>
            <person name="Gaur P.M."/>
            <person name="Soderlund C."/>
            <person name="Penmetsa R.V."/>
            <person name="Xu C."/>
            <person name="Bharti A.K."/>
            <person name="He W."/>
            <person name="Winter P."/>
            <person name="Zhao S."/>
            <person name="Hane J.K."/>
            <person name="Carrasquilla-Garcia N."/>
            <person name="Condie J.A."/>
            <person name="Upadhyaya H.D."/>
            <person name="Luo M.C."/>
            <person name="Thudi M."/>
            <person name="Gowda C.L."/>
            <person name="Singh N.P."/>
            <person name="Lichtenzveig J."/>
            <person name="Gali K.K."/>
            <person name="Rubio J."/>
            <person name="Nadarajan N."/>
            <person name="Dolezel J."/>
            <person name="Bansal K.C."/>
            <person name="Xu X."/>
            <person name="Edwards D."/>
            <person name="Zhang G."/>
            <person name="Kahl G."/>
            <person name="Gil J."/>
            <person name="Singh K.B."/>
            <person name="Datta S.K."/>
            <person name="Jackson S.A."/>
            <person name="Wang J."/>
            <person name="Cook D.R."/>
        </authorList>
    </citation>
    <scope>NUCLEOTIDE SEQUENCE [LARGE SCALE GENOMIC DNA]</scope>
    <source>
        <strain evidence="10">cv. CDC Frontier</strain>
    </source>
</reference>
<evidence type="ECO:0000256" key="7">
    <source>
        <dbReference type="SAM" id="Phobius"/>
    </source>
</evidence>
<dbReference type="GO" id="GO:0016413">
    <property type="term" value="F:O-acetyltransferase activity"/>
    <property type="evidence" value="ECO:0007669"/>
    <property type="project" value="InterPro"/>
</dbReference>
<evidence type="ECO:0000256" key="1">
    <source>
        <dbReference type="ARBA" id="ARBA00004167"/>
    </source>
</evidence>
<proteinExistence type="inferred from homology"/>
<protein>
    <submittedName>
        <fullName evidence="11">Protein trichome birefringence-like 2</fullName>
    </submittedName>
</protein>
<accession>A0A1S2XJZ5</accession>
<evidence type="ECO:0000256" key="4">
    <source>
        <dbReference type="ARBA" id="ARBA00022968"/>
    </source>
</evidence>
<dbReference type="PANTHER" id="PTHR32285:SF208">
    <property type="entry name" value="PROTEIN TRICHOME BIREFRINGENCE-LIKE 2"/>
    <property type="match status" value="1"/>
</dbReference>
<reference evidence="11" key="2">
    <citation type="submission" date="2025-08" db="UniProtKB">
        <authorList>
            <consortium name="RefSeq"/>
        </authorList>
    </citation>
    <scope>IDENTIFICATION</scope>
    <source>
        <tissue evidence="11">Etiolated seedlings</tissue>
    </source>
</reference>
<dbReference type="InterPro" id="IPR025846">
    <property type="entry name" value="TBL_N"/>
</dbReference>
<dbReference type="InterPro" id="IPR029962">
    <property type="entry name" value="TBL"/>
</dbReference>
<evidence type="ECO:0000256" key="3">
    <source>
        <dbReference type="ARBA" id="ARBA00022692"/>
    </source>
</evidence>
<name>A0A1S2XJZ5_CICAR</name>
<evidence type="ECO:0000256" key="5">
    <source>
        <dbReference type="ARBA" id="ARBA00022989"/>
    </source>
</evidence>
<comment type="subcellular location">
    <subcellularLocation>
        <location evidence="1">Membrane</location>
        <topology evidence="1">Single-pass membrane protein</topology>
    </subcellularLocation>
</comment>
<feature type="domain" description="Trichome birefringence-like N-terminal" evidence="9">
    <location>
        <begin position="178"/>
        <end position="231"/>
    </location>
</feature>
<feature type="transmembrane region" description="Helical" evidence="7">
    <location>
        <begin position="20"/>
        <end position="40"/>
    </location>
</feature>
<dbReference type="RefSeq" id="XP_004489803.1">
    <property type="nucleotide sequence ID" value="XM_004489746.3"/>
</dbReference>
<keyword evidence="5 7" id="KW-1133">Transmembrane helix</keyword>
<comment type="similarity">
    <text evidence="2">Belongs to the PC-esterase family. TBL subfamily.</text>
</comment>
<dbReference type="GeneID" id="101513224"/>
<evidence type="ECO:0000259" key="9">
    <source>
        <dbReference type="Pfam" id="PF14416"/>
    </source>
</evidence>
<dbReference type="GO" id="GO:0005794">
    <property type="term" value="C:Golgi apparatus"/>
    <property type="evidence" value="ECO:0007669"/>
    <property type="project" value="TreeGrafter"/>
</dbReference>
<dbReference type="Pfam" id="PF13839">
    <property type="entry name" value="PC-Esterase"/>
    <property type="match status" value="1"/>
</dbReference>
<organism evidence="10 11">
    <name type="scientific">Cicer arietinum</name>
    <name type="common">Chickpea</name>
    <name type="synonym">Garbanzo</name>
    <dbReference type="NCBI Taxonomy" id="3827"/>
    <lineage>
        <taxon>Eukaryota</taxon>
        <taxon>Viridiplantae</taxon>
        <taxon>Streptophyta</taxon>
        <taxon>Embryophyta</taxon>
        <taxon>Tracheophyta</taxon>
        <taxon>Spermatophyta</taxon>
        <taxon>Magnoliopsida</taxon>
        <taxon>eudicotyledons</taxon>
        <taxon>Gunneridae</taxon>
        <taxon>Pentapetalae</taxon>
        <taxon>rosids</taxon>
        <taxon>fabids</taxon>
        <taxon>Fabales</taxon>
        <taxon>Fabaceae</taxon>
        <taxon>Papilionoideae</taxon>
        <taxon>50 kb inversion clade</taxon>
        <taxon>NPAAA clade</taxon>
        <taxon>Hologalegina</taxon>
        <taxon>IRL clade</taxon>
        <taxon>Cicereae</taxon>
        <taxon>Cicer</taxon>
    </lineage>
</organism>
<dbReference type="Proteomes" id="UP000087171">
    <property type="component" value="Chromosome Ca2"/>
</dbReference>
<dbReference type="Pfam" id="PF14416">
    <property type="entry name" value="PMR5N"/>
    <property type="match status" value="1"/>
</dbReference>
<keyword evidence="6 7" id="KW-0472">Membrane</keyword>
<dbReference type="STRING" id="3827.A0A1S2XJZ5"/>
<dbReference type="GO" id="GO:0016020">
    <property type="term" value="C:membrane"/>
    <property type="evidence" value="ECO:0007669"/>
    <property type="project" value="UniProtKB-SubCell"/>
</dbReference>
<dbReference type="OrthoDB" id="630188at2759"/>
<sequence length="528" mass="61112">MDCNKRIAFSEPFSSHTRKVLSGFSLGVIASLLFITLLFLNSSFKFPKLQQLFLQRSQSDSTNSSWHYPFSTSNASITPLHTIQQKDESRIRELNVSKEGFQNTHLGDFELDRYNASFQTRFGNGNLTDPNGVAKVGNFLNGGSEIVAKNSSVSVNVEKTMEGETEKKSEKVGNFDYEKCNIFDGNWVRDDSKPYYPLGSCPFVDRDFDCHLNGRPDSDYVKWKWKPNGCDIPSLNATDFLEKLRGRRLVFVGDSLNRNMWESMVCILRQSISNMKRVYEISGRTEFKKKGVYAFRFEDYNCSVDFVSSPFIVRESTFKGKNGSFETLRLDLMDQTTTTYHDADIIVFNTGHWWTHEKTSKGEDYYQEGNHVYPRLKVLDAYKRALTTWARWIDNNIDVNRTQVFFRGYSVTHFRGGQWNSGGQCHKETEPIFKGAHLRKYPSKMRALDYVIPKMKTPVIYMNISRMTDYRKDGHPSIYRMEYKTEAERTAAEQHQDCSHWCLPGVPDTWNELLYASLLKYGKGIWKT</sequence>
<evidence type="ECO:0000313" key="11">
    <source>
        <dbReference type="RefSeq" id="XP_004489803.1"/>
    </source>
</evidence>
<dbReference type="InterPro" id="IPR026057">
    <property type="entry name" value="TBL_C"/>
</dbReference>